<dbReference type="Pfam" id="PF00496">
    <property type="entry name" value="SBP_bac_5"/>
    <property type="match status" value="1"/>
</dbReference>
<organism evidence="4 5">
    <name type="scientific">Actinokineospora xionganensis</name>
    <dbReference type="NCBI Taxonomy" id="2684470"/>
    <lineage>
        <taxon>Bacteria</taxon>
        <taxon>Bacillati</taxon>
        <taxon>Actinomycetota</taxon>
        <taxon>Actinomycetes</taxon>
        <taxon>Pseudonocardiales</taxon>
        <taxon>Pseudonocardiaceae</taxon>
        <taxon>Actinokineospora</taxon>
    </lineage>
</organism>
<keyword evidence="5" id="KW-1185">Reference proteome</keyword>
<accession>A0ABR7LCI7</accession>
<dbReference type="Gene3D" id="3.40.190.10">
    <property type="entry name" value="Periplasmic binding protein-like II"/>
    <property type="match status" value="1"/>
</dbReference>
<protein>
    <submittedName>
        <fullName evidence="4">ABC transporter substrate-binding protein</fullName>
    </submittedName>
</protein>
<dbReference type="InterPro" id="IPR030678">
    <property type="entry name" value="Peptide/Ni-bd"/>
</dbReference>
<dbReference type="Gene3D" id="3.90.76.10">
    <property type="entry name" value="Dipeptide-binding Protein, Domain 1"/>
    <property type="match status" value="1"/>
</dbReference>
<feature type="signal peptide" evidence="2">
    <location>
        <begin position="1"/>
        <end position="23"/>
    </location>
</feature>
<dbReference type="CDD" id="cd00995">
    <property type="entry name" value="PBP2_NikA_DppA_OppA_like"/>
    <property type="match status" value="1"/>
</dbReference>
<dbReference type="PANTHER" id="PTHR30290:SF83">
    <property type="entry name" value="ABC TRANSPORTER SUBSTRATE-BINDING PROTEIN"/>
    <property type="match status" value="1"/>
</dbReference>
<feature type="region of interest" description="Disordered" evidence="1">
    <location>
        <begin position="155"/>
        <end position="174"/>
    </location>
</feature>
<dbReference type="Proteomes" id="UP000734823">
    <property type="component" value="Unassembled WGS sequence"/>
</dbReference>
<evidence type="ECO:0000256" key="1">
    <source>
        <dbReference type="SAM" id="MobiDB-lite"/>
    </source>
</evidence>
<dbReference type="PIRSF" id="PIRSF002741">
    <property type="entry name" value="MppA"/>
    <property type="match status" value="1"/>
</dbReference>
<feature type="compositionally biased region" description="Low complexity" evidence="1">
    <location>
        <begin position="160"/>
        <end position="173"/>
    </location>
</feature>
<keyword evidence="2" id="KW-0732">Signal</keyword>
<gene>
    <name evidence="4" type="ORF">GPZ80_24400</name>
</gene>
<proteinExistence type="predicted"/>
<dbReference type="EMBL" id="JABVED010000015">
    <property type="protein sequence ID" value="MBC6450303.1"/>
    <property type="molecule type" value="Genomic_DNA"/>
</dbReference>
<evidence type="ECO:0000259" key="3">
    <source>
        <dbReference type="Pfam" id="PF00496"/>
    </source>
</evidence>
<dbReference type="PANTHER" id="PTHR30290">
    <property type="entry name" value="PERIPLASMIC BINDING COMPONENT OF ABC TRANSPORTER"/>
    <property type="match status" value="1"/>
</dbReference>
<evidence type="ECO:0000313" key="4">
    <source>
        <dbReference type="EMBL" id="MBC6450303.1"/>
    </source>
</evidence>
<sequence length="552" mass="59931">MRKPRWIAASVMPLALALTIAGCGGGSDNGGGGDTGAGGNSNPDGKLSAFATEPENPLVPGNTNESGGSKVVRALWTGLTEYDAVTGESKNAHADKIETTDSKVYKVTLKPGWKFHDGTDVKAKNYVDAWNWTAYSPNGTQGASFFEQVDGYKDVHTSDPDGTGPQTAPTPTTKEMKGLKVIDDTTFEITLSAPFSVFPLKLGYNPFYPMPDSFFADPKAFEAKPVGNGPFKFVSRTPNADITLTRYDEYQGAGKAKFKDLVFKIFESNEAAYTATVSGELDFLDTVPSSGLAGGKYKTDMPDRNGSTPYMGNQTLTFPLYDPKYASPDLRKAISLAINRQEIVDKIFEGTRLPADGWVNPAVPGYAKGQCGELCTFNPEKAKEYLAKSGFTGSIDLVTNADGGHKEWMTATCNSIKNALGIECTYSPIPTFAETRQQINAKAMKSIFRAGWIADYPSIENFLNQIYRTDASANDSGYSSKKVDDLLVKADAAPSVEEANKLYQEAERVLAEDMPVIPLWNQTAQYAWSEKIDNVRLSSLRELDLTTVTVKK</sequence>
<comment type="caution">
    <text evidence="4">The sequence shown here is derived from an EMBL/GenBank/DDBJ whole genome shotgun (WGS) entry which is preliminary data.</text>
</comment>
<name>A0ABR7LCI7_9PSEU</name>
<reference evidence="4 5" key="1">
    <citation type="submission" date="2020-06" db="EMBL/GenBank/DDBJ databases">
        <title>Actinokineospora xiongansis sp. nov., isolated from soil of Baiyangdian.</title>
        <authorList>
            <person name="Zhang X."/>
        </authorList>
    </citation>
    <scope>NUCLEOTIDE SEQUENCE [LARGE SCALE GENOMIC DNA]</scope>
    <source>
        <strain evidence="4 5">HBU206404</strain>
    </source>
</reference>
<dbReference type="SUPFAM" id="SSF53850">
    <property type="entry name" value="Periplasmic binding protein-like II"/>
    <property type="match status" value="1"/>
</dbReference>
<evidence type="ECO:0000256" key="2">
    <source>
        <dbReference type="SAM" id="SignalP"/>
    </source>
</evidence>
<dbReference type="InterPro" id="IPR039424">
    <property type="entry name" value="SBP_5"/>
</dbReference>
<dbReference type="InterPro" id="IPR000914">
    <property type="entry name" value="SBP_5_dom"/>
</dbReference>
<feature type="domain" description="Solute-binding protein family 5" evidence="3">
    <location>
        <begin position="98"/>
        <end position="472"/>
    </location>
</feature>
<evidence type="ECO:0000313" key="5">
    <source>
        <dbReference type="Proteomes" id="UP000734823"/>
    </source>
</evidence>
<feature type="chain" id="PRO_5046660704" evidence="2">
    <location>
        <begin position="24"/>
        <end position="552"/>
    </location>
</feature>
<dbReference type="PROSITE" id="PS51257">
    <property type="entry name" value="PROKAR_LIPOPROTEIN"/>
    <property type="match status" value="1"/>
</dbReference>
<dbReference type="Gene3D" id="3.10.105.10">
    <property type="entry name" value="Dipeptide-binding Protein, Domain 3"/>
    <property type="match status" value="1"/>
</dbReference>